<feature type="transmembrane region" description="Helical" evidence="8">
    <location>
        <begin position="623"/>
        <end position="643"/>
    </location>
</feature>
<keyword evidence="5 8" id="KW-1133">Transmembrane helix</keyword>
<evidence type="ECO:0000259" key="10">
    <source>
        <dbReference type="Pfam" id="PF13967"/>
    </source>
</evidence>
<dbReference type="GO" id="GO:0005227">
    <property type="term" value="F:calcium-activated cation channel activity"/>
    <property type="evidence" value="ECO:0007669"/>
    <property type="project" value="InterPro"/>
</dbReference>
<dbReference type="Pfam" id="PF13967">
    <property type="entry name" value="RSN1_TM"/>
    <property type="match status" value="1"/>
</dbReference>
<dbReference type="AlphaFoldDB" id="A0AAD5UI59"/>
<feature type="transmembrane region" description="Helical" evidence="8">
    <location>
        <begin position="127"/>
        <end position="146"/>
    </location>
</feature>
<dbReference type="InterPro" id="IPR027815">
    <property type="entry name" value="CSC1/OSCA1-like_cyt"/>
</dbReference>
<reference evidence="12" key="1">
    <citation type="submission" date="2020-05" db="EMBL/GenBank/DDBJ databases">
        <title>Phylogenomic resolution of chytrid fungi.</title>
        <authorList>
            <person name="Stajich J.E."/>
            <person name="Amses K."/>
            <person name="Simmons R."/>
            <person name="Seto K."/>
            <person name="Myers J."/>
            <person name="Bonds A."/>
            <person name="Quandt C.A."/>
            <person name="Barry K."/>
            <person name="Liu P."/>
            <person name="Grigoriev I."/>
            <person name="Longcore J.E."/>
            <person name="James T.Y."/>
        </authorList>
    </citation>
    <scope>NUCLEOTIDE SEQUENCE</scope>
    <source>
        <strain evidence="12">PLAUS21</strain>
    </source>
</reference>
<feature type="transmembrane region" description="Helical" evidence="8">
    <location>
        <begin position="597"/>
        <end position="617"/>
    </location>
</feature>
<keyword evidence="6 8" id="KW-0472">Membrane</keyword>
<protein>
    <recommendedName>
        <fullName evidence="14">DUF221-domain-containing protein</fullName>
    </recommendedName>
</protein>
<evidence type="ECO:0000256" key="1">
    <source>
        <dbReference type="ARBA" id="ARBA00004141"/>
    </source>
</evidence>
<evidence type="ECO:0000256" key="8">
    <source>
        <dbReference type="SAM" id="Phobius"/>
    </source>
</evidence>
<evidence type="ECO:0000256" key="6">
    <source>
        <dbReference type="ARBA" id="ARBA00023136"/>
    </source>
</evidence>
<dbReference type="Pfam" id="PF02714">
    <property type="entry name" value="RSN1_7TM"/>
    <property type="match status" value="1"/>
</dbReference>
<evidence type="ECO:0000313" key="13">
    <source>
        <dbReference type="Proteomes" id="UP001210925"/>
    </source>
</evidence>
<dbReference type="InterPro" id="IPR003864">
    <property type="entry name" value="CSC1/OSCA1-like_7TM"/>
</dbReference>
<dbReference type="Pfam" id="PF14703">
    <property type="entry name" value="PHM7_cyt"/>
    <property type="match status" value="1"/>
</dbReference>
<sequence length="779" mass="90025">MFEVVRRKPSLRKIYYSRIQYATNTNLSIPYGIFEWLKTVFLTPESVLLREIGLDAIMFLRYLYICFWILLFTWILAVVALLPINIIQPSTNGTNETIELSGGTLLEVSANGLSNLSITKIPDGSNLLWIHVLCCYLISGLCYYLFYGEYKLYTMYNIKVAKNESGVVENLQQRTILITNLTPELSSKSKLTKWFEDLDIGEISEINMNTSQDYQLLQKLHQHNKLLRKLESAYMYWAIQIYKSVEKDRRWDRWTKLSPQKLIDIHETPMSDLYKEKAAKKRYTCRPLFYEAAEGTIKRYDVINSLTYKINILESEIDNLRNQTTQLGQQMESRSNSNLSATLNRIYKDLEKYSVSAFVTFKDRKSAIMARQLLLHSALDTTTMLVTQAPVPNDVIWDSLSRTLFDRLIKRNAVLLLVWYLSYLGCWDSLTEIQEATLSQYFYFLLFNVHFVYTIISSAWVTSSELYLHPLSWVENVANSFPSGSAFFINYLILNLSVFSVELLRPVPALYYLFMRLFITTPREFLELSNINSYLNYGWIYPFQILMFLIVISYAVISPLVLLPGVVYFAFAYVVYKNQLMYVYIKPVEGQGKYWKMAFDRSVVGIGLFQFLSAGILSAKQAAYPSILVGILIPITVYFHSICERSFGKQNLIPLELLVKPPETVEEKLENTDSIQNSPPIQVEVENTQSVDEIDPQVKVLQIKSPTTPLFPSKDLAAIQAKSDDYRSPSKSLKLTRLWIPEYISHLINAEEPDNLANVEENQLSITDMNWTSIQNLRP</sequence>
<gene>
    <name evidence="12" type="ORF">HK103_003328</name>
</gene>
<comment type="similarity">
    <text evidence="2">Belongs to the CSC1 (TC 1.A.17) family.</text>
</comment>
<keyword evidence="13" id="KW-1185">Reference proteome</keyword>
<proteinExistence type="inferred from homology"/>
<dbReference type="PANTHER" id="PTHR13018:SF139">
    <property type="entry name" value="PHOSPHATE METABOLISM PROTEIN 7"/>
    <property type="match status" value="1"/>
</dbReference>
<feature type="coiled-coil region" evidence="7">
    <location>
        <begin position="303"/>
        <end position="330"/>
    </location>
</feature>
<dbReference type="InterPro" id="IPR045122">
    <property type="entry name" value="Csc1-like"/>
</dbReference>
<name>A0AAD5UI59_9FUNG</name>
<accession>A0AAD5UI59</accession>
<dbReference type="GO" id="GO:0005886">
    <property type="term" value="C:plasma membrane"/>
    <property type="evidence" value="ECO:0007669"/>
    <property type="project" value="TreeGrafter"/>
</dbReference>
<feature type="domain" description="CSC1/OSCA1-like 7TM region" evidence="9">
    <location>
        <begin position="414"/>
        <end position="616"/>
    </location>
</feature>
<feature type="transmembrane region" description="Helical" evidence="8">
    <location>
        <begin position="62"/>
        <end position="84"/>
    </location>
</feature>
<dbReference type="PANTHER" id="PTHR13018">
    <property type="entry name" value="PROBABLE MEMBRANE PROTEIN DUF221-RELATED"/>
    <property type="match status" value="1"/>
</dbReference>
<dbReference type="Proteomes" id="UP001210925">
    <property type="component" value="Unassembled WGS sequence"/>
</dbReference>
<evidence type="ECO:0000259" key="9">
    <source>
        <dbReference type="Pfam" id="PF02714"/>
    </source>
</evidence>
<feature type="transmembrane region" description="Helical" evidence="8">
    <location>
        <begin position="560"/>
        <end position="576"/>
    </location>
</feature>
<dbReference type="EMBL" id="JADGKB010000024">
    <property type="protein sequence ID" value="KAJ3258734.1"/>
    <property type="molecule type" value="Genomic_DNA"/>
</dbReference>
<keyword evidence="4 8" id="KW-0812">Transmembrane</keyword>
<feature type="transmembrane region" description="Helical" evidence="8">
    <location>
        <begin position="534"/>
        <end position="554"/>
    </location>
</feature>
<evidence type="ECO:0000256" key="2">
    <source>
        <dbReference type="ARBA" id="ARBA00007779"/>
    </source>
</evidence>
<evidence type="ECO:0000256" key="7">
    <source>
        <dbReference type="SAM" id="Coils"/>
    </source>
</evidence>
<keyword evidence="3" id="KW-0813">Transport</keyword>
<keyword evidence="7" id="KW-0175">Coiled coil</keyword>
<feature type="domain" description="CSC1/OSCA1-like cytosolic" evidence="11">
    <location>
        <begin position="173"/>
        <end position="398"/>
    </location>
</feature>
<evidence type="ECO:0000256" key="4">
    <source>
        <dbReference type="ARBA" id="ARBA00022692"/>
    </source>
</evidence>
<comment type="subcellular location">
    <subcellularLocation>
        <location evidence="1">Membrane</location>
        <topology evidence="1">Multi-pass membrane protein</topology>
    </subcellularLocation>
</comment>
<evidence type="ECO:0008006" key="14">
    <source>
        <dbReference type="Google" id="ProtNLM"/>
    </source>
</evidence>
<evidence type="ECO:0000256" key="3">
    <source>
        <dbReference type="ARBA" id="ARBA00022448"/>
    </source>
</evidence>
<comment type="caution">
    <text evidence="12">The sequence shown here is derived from an EMBL/GenBank/DDBJ whole genome shotgun (WGS) entry which is preliminary data.</text>
</comment>
<evidence type="ECO:0000313" key="12">
    <source>
        <dbReference type="EMBL" id="KAJ3258734.1"/>
    </source>
</evidence>
<feature type="domain" description="CSC1/OSCA1-like N-terminal transmembrane" evidence="10">
    <location>
        <begin position="2"/>
        <end position="148"/>
    </location>
</feature>
<dbReference type="InterPro" id="IPR032880">
    <property type="entry name" value="CSC1/OSCA1-like_N"/>
</dbReference>
<evidence type="ECO:0000259" key="11">
    <source>
        <dbReference type="Pfam" id="PF14703"/>
    </source>
</evidence>
<feature type="transmembrane region" description="Helical" evidence="8">
    <location>
        <begin position="442"/>
        <end position="461"/>
    </location>
</feature>
<evidence type="ECO:0000256" key="5">
    <source>
        <dbReference type="ARBA" id="ARBA00022989"/>
    </source>
</evidence>
<feature type="transmembrane region" description="Helical" evidence="8">
    <location>
        <begin position="488"/>
        <end position="514"/>
    </location>
</feature>
<organism evidence="12 13">
    <name type="scientific">Boothiomyces macroporosus</name>
    <dbReference type="NCBI Taxonomy" id="261099"/>
    <lineage>
        <taxon>Eukaryota</taxon>
        <taxon>Fungi</taxon>
        <taxon>Fungi incertae sedis</taxon>
        <taxon>Chytridiomycota</taxon>
        <taxon>Chytridiomycota incertae sedis</taxon>
        <taxon>Chytridiomycetes</taxon>
        <taxon>Rhizophydiales</taxon>
        <taxon>Terramycetaceae</taxon>
        <taxon>Boothiomyces</taxon>
    </lineage>
</organism>